<dbReference type="EnsemblMetazoa" id="SCAU014573-RG">
    <property type="protein sequence ID" value="SCAU014573-PG"/>
    <property type="gene ID" value="SCAU014573"/>
</dbReference>
<feature type="compositionally biased region" description="Low complexity" evidence="4">
    <location>
        <begin position="87"/>
        <end position="97"/>
    </location>
</feature>
<dbReference type="InterPro" id="IPR051738">
    <property type="entry name" value="SAF_Modulators"/>
</dbReference>
<dbReference type="InterPro" id="IPR036236">
    <property type="entry name" value="Znf_C2H2_sf"/>
</dbReference>
<feature type="region of interest" description="Disordered" evidence="4">
    <location>
        <begin position="760"/>
        <end position="782"/>
    </location>
</feature>
<feature type="compositionally biased region" description="Polar residues" evidence="4">
    <location>
        <begin position="670"/>
        <end position="691"/>
    </location>
</feature>
<dbReference type="GO" id="GO:0006357">
    <property type="term" value="P:regulation of transcription by RNA polymerase II"/>
    <property type="evidence" value="ECO:0007669"/>
    <property type="project" value="TreeGrafter"/>
</dbReference>
<feature type="compositionally biased region" description="Basic and acidic residues" evidence="4">
    <location>
        <begin position="333"/>
        <end position="370"/>
    </location>
</feature>
<accession>A0A1I8Q7F8</accession>
<feature type="compositionally biased region" description="Polar residues" evidence="4">
    <location>
        <begin position="238"/>
        <end position="248"/>
    </location>
</feature>
<evidence type="ECO:0000256" key="3">
    <source>
        <dbReference type="SAM" id="Coils"/>
    </source>
</evidence>
<dbReference type="GO" id="GO:0050684">
    <property type="term" value="P:regulation of mRNA processing"/>
    <property type="evidence" value="ECO:0007669"/>
    <property type="project" value="TreeGrafter"/>
</dbReference>
<feature type="compositionally biased region" description="Basic and acidic residues" evidence="4">
    <location>
        <begin position="205"/>
        <end position="222"/>
    </location>
</feature>
<feature type="coiled-coil region" evidence="3">
    <location>
        <begin position="1092"/>
        <end position="1131"/>
    </location>
</feature>
<feature type="region of interest" description="Disordered" evidence="4">
    <location>
        <begin position="821"/>
        <end position="840"/>
    </location>
</feature>
<feature type="compositionally biased region" description="Polar residues" evidence="4">
    <location>
        <begin position="1053"/>
        <end position="1066"/>
    </location>
</feature>
<feature type="region of interest" description="Disordered" evidence="4">
    <location>
        <begin position="1008"/>
        <end position="1079"/>
    </location>
</feature>
<dbReference type="VEuPathDB" id="VectorBase:SCAU014573"/>
<feature type="compositionally biased region" description="Polar residues" evidence="4">
    <location>
        <begin position="1480"/>
        <end position="1494"/>
    </location>
</feature>
<feature type="compositionally biased region" description="Basic and acidic residues" evidence="4">
    <location>
        <begin position="561"/>
        <end position="576"/>
    </location>
</feature>
<feature type="compositionally biased region" description="Polar residues" evidence="4">
    <location>
        <begin position="543"/>
        <end position="560"/>
    </location>
</feature>
<sequence length="1574" mass="176516">MNEWYLWFCKSRKKPPPINNLFMLSCTLLLLLQLFNMNNEDETTSTQQGTTEAEPAVEQETRVTETSKPPNTDCVKETNTSEEKANNEITKTNTTIEVLETHREDNNENLKELKDTQNGENDDEEHKEKTQQEEQPYTNSGSCKVLAEKEDGDIESVEDITKDTNQKQETSKEDNKENIENIKIQNVEVESKEINEEDVSNTNGKDAKETKVEDNSSIEKAHLKNVSAENENKKELNSVENQNENLTSHPPKDVAATDNESKESDDVAQQENFDSLEKDSGDNGGKESDSQNENATTTTTGSSKDACTEVKDIESNASKNPNEDSVANSSKCDSADIKDKESNATKNSNEDSRTCPSKDDSADVKDKESNFPKNSIEDSITDSSKDASADKQDSETKQKEAATTLLEDSAPSQDSNDVDNNDSFLNNTNYDLNEENIDEDAEFEDVEAPADGDEELIVPDETENGNSTNAEDEEEEEDEGKISNCVAKSHTEDKLDDKTSAEEEENCYSALEPELVAIEENTKDENSMGEEAPNGNEEDGDESSNITANDPLNCVESQEGSESKAQDSERDSHNEADSNAAAESGNNADAEGVNNNQEVHKDVEKEDEDDEVQFIETRNSPICIESDDDDDDDETSNPPAATKSAELSVVNKRETRSSVNAKSASEHGNKQTINLPTSSISLPKNLTVTRTSARKSTARPPQLPRVSTPPTVVSQSAYNRPKIFQHLNRATFHRRSMPAAPTASGNRQVVDTIDLLDSSDEEGHSSIQAHNRSLPPKFRTPPKRTLMAAKNMNKKSPNKMHITPSHSILPPNSFAAQIRRQQVRKPAPPPLPPPTPQSNFLNAVQLQPATGGVNPPAFSALLSNKSVIIPNAFYGNPPSMRGAGDAELERRYARWLDNFITQFCNPQLVASHSCFVFLQRALKYKDFVHVKSVRTSLNMNAQTATDHLNHQLMMEMRSIFLKSSKEITPHGRRFCELTCSMVQNKSVTLLVHGITNKVILKTCNMEMPTASSTSSSSSNNANSSSSASASSSNNRKRQLDEDEYVPGKDFHKTSNVAAENADQSSGDADGPKRSLRSKRAKRLDNSFSYNEDDLAEYDLEDEEEQAERLAREAVQRKIEKKRMEAQRQRQQQAASFESAFLQTFAKTLGDRPTPTSLPPARHSRTDHRSRASSSVANSMLAHAMHNDAEDMLAATWIENVENEETQVISDDDEPREHRIYKKQEQQRARPRPQPPQQQQQQQHQYQHQQRTSSQKSQQHAPSATHPRHWPKNTDINLVVNSKSKDICVICKLSVQRIVHHYVNEHRGSEVYNSRLSSSQLEQLKRGACNIKNMTLYKNGQPQYEAYCIFCQKDSRFMLPYWCQHFTMHTGEYAYRCSGCGIRKPTRSLLTQHQAQVNGCPEGGNVLQDYLHDVKRVRVEARICTLCNYVQLHRANVVKHLHQQHNIKQILPKHIQTIVLLKDQSEPGPSMPTPEVPPQLNRRQLQRSSTSASNRRIPSYVVDDDDDNTLLFAEDALPPMHQQEQAETAEPASNQYYNYMPPYMMNQNHENFTWEEADPSDDLSFMICGMLDVPE</sequence>
<dbReference type="SUPFAM" id="SSF57667">
    <property type="entry name" value="beta-beta-alpha zinc fingers"/>
    <property type="match status" value="1"/>
</dbReference>
<evidence type="ECO:0000256" key="1">
    <source>
        <dbReference type="ARBA" id="ARBA00004123"/>
    </source>
</evidence>
<feature type="region of interest" description="Disordered" evidence="4">
    <location>
        <begin position="41"/>
        <end position="713"/>
    </location>
</feature>
<dbReference type="GO" id="GO:0043565">
    <property type="term" value="F:sequence-specific DNA binding"/>
    <property type="evidence" value="ECO:0007669"/>
    <property type="project" value="TreeGrafter"/>
</dbReference>
<feature type="region of interest" description="Disordered" evidence="4">
    <location>
        <begin position="1222"/>
        <end position="1273"/>
    </location>
</feature>
<feature type="compositionally biased region" description="Polar residues" evidence="4">
    <location>
        <begin position="1251"/>
        <end position="1261"/>
    </location>
</feature>
<gene>
    <name evidence="6" type="primary">106087898</name>
</gene>
<feature type="compositionally biased region" description="Basic and acidic residues" evidence="4">
    <location>
        <begin position="159"/>
        <end position="180"/>
    </location>
</feature>
<feature type="region of interest" description="Disordered" evidence="4">
    <location>
        <begin position="1463"/>
        <end position="1494"/>
    </location>
</feature>
<feature type="region of interest" description="Disordered" evidence="4">
    <location>
        <begin position="1148"/>
        <end position="1175"/>
    </location>
</feature>
<keyword evidence="3" id="KW-0175">Coiled coil</keyword>
<feature type="compositionally biased region" description="Low complexity" evidence="4">
    <location>
        <begin position="1009"/>
        <end position="1033"/>
    </location>
</feature>
<feature type="compositionally biased region" description="Basic and acidic residues" evidence="4">
    <location>
        <begin position="383"/>
        <end position="400"/>
    </location>
</feature>
<reference evidence="6" key="1">
    <citation type="submission" date="2020-05" db="UniProtKB">
        <authorList>
            <consortium name="EnsemblMetazoa"/>
        </authorList>
    </citation>
    <scope>IDENTIFICATION</scope>
    <source>
        <strain evidence="6">USDA</strain>
    </source>
</reference>
<feature type="compositionally biased region" description="Low complexity" evidence="4">
    <location>
        <begin position="1236"/>
        <end position="1250"/>
    </location>
</feature>
<protein>
    <recommendedName>
        <fullName evidence="8">C2H2-type domain-containing protein</fullName>
    </recommendedName>
</protein>
<proteinExistence type="predicted"/>
<feature type="compositionally biased region" description="Acidic residues" evidence="4">
    <location>
        <begin position="625"/>
        <end position="635"/>
    </location>
</feature>
<feature type="compositionally biased region" description="Acidic residues" evidence="4">
    <location>
        <begin position="432"/>
        <end position="463"/>
    </location>
</feature>
<evidence type="ECO:0000256" key="2">
    <source>
        <dbReference type="ARBA" id="ARBA00023242"/>
    </source>
</evidence>
<name>A0A1I8Q7F8_STOCA</name>
<keyword evidence="2" id="KW-0539">Nucleus</keyword>
<feature type="compositionally biased region" description="Polar residues" evidence="4">
    <location>
        <begin position="291"/>
        <end position="305"/>
    </location>
</feature>
<evidence type="ECO:0000256" key="4">
    <source>
        <dbReference type="SAM" id="MobiDB-lite"/>
    </source>
</evidence>
<feature type="compositionally biased region" description="Pro residues" evidence="4">
    <location>
        <begin position="826"/>
        <end position="836"/>
    </location>
</feature>
<dbReference type="Proteomes" id="UP000095300">
    <property type="component" value="Unassembled WGS sequence"/>
</dbReference>
<feature type="compositionally biased region" description="Basic and acidic residues" evidence="4">
    <location>
        <begin position="275"/>
        <end position="289"/>
    </location>
</feature>
<feature type="compositionally biased region" description="Basic and acidic residues" evidence="4">
    <location>
        <begin position="489"/>
        <end position="501"/>
    </location>
</feature>
<comment type="subcellular location">
    <subcellularLocation>
        <location evidence="1">Nucleus</location>
    </subcellularLocation>
</comment>
<evidence type="ECO:0000313" key="6">
    <source>
        <dbReference type="EnsemblMetazoa" id="SCAU014573-PG"/>
    </source>
</evidence>
<feature type="chain" id="PRO_5009327851" description="C2H2-type domain-containing protein" evidence="5">
    <location>
        <begin position="38"/>
        <end position="1574"/>
    </location>
</feature>
<feature type="compositionally biased region" description="Basic and acidic residues" evidence="4">
    <location>
        <begin position="74"/>
        <end position="86"/>
    </location>
</feature>
<evidence type="ECO:0008006" key="8">
    <source>
        <dbReference type="Google" id="ProtNLM"/>
    </source>
</evidence>
<dbReference type="GO" id="GO:0005634">
    <property type="term" value="C:nucleus"/>
    <property type="evidence" value="ECO:0007669"/>
    <property type="project" value="UniProtKB-SubCell"/>
</dbReference>
<feature type="compositionally biased region" description="Acidic residues" evidence="4">
    <location>
        <begin position="470"/>
        <end position="479"/>
    </location>
</feature>
<feature type="compositionally biased region" description="Polar residues" evidence="4">
    <location>
        <begin position="315"/>
        <end position="332"/>
    </location>
</feature>
<evidence type="ECO:0000256" key="5">
    <source>
        <dbReference type="SAM" id="SignalP"/>
    </source>
</evidence>
<dbReference type="PANTHER" id="PTHR15683">
    <property type="entry name" value="SCAFFOLD ATTACHMENT FACTOR B-RELATED"/>
    <property type="match status" value="1"/>
</dbReference>
<dbReference type="STRING" id="35570.A0A1I8Q7F8"/>
<keyword evidence="5" id="KW-0732">Signal</keyword>
<keyword evidence="7" id="KW-1185">Reference proteome</keyword>
<feature type="compositionally biased region" description="Basic and acidic residues" evidence="4">
    <location>
        <begin position="99"/>
        <end position="117"/>
    </location>
</feature>
<dbReference type="PANTHER" id="PTHR15683:SF8">
    <property type="entry name" value="SCAFFOLD ATTACHMENT FACTOR B, ISOFORM B"/>
    <property type="match status" value="1"/>
</dbReference>
<organism evidence="6 7">
    <name type="scientific">Stomoxys calcitrans</name>
    <name type="common">Stable fly</name>
    <name type="synonym">Conops calcitrans</name>
    <dbReference type="NCBI Taxonomy" id="35570"/>
    <lineage>
        <taxon>Eukaryota</taxon>
        <taxon>Metazoa</taxon>
        <taxon>Ecdysozoa</taxon>
        <taxon>Arthropoda</taxon>
        <taxon>Hexapoda</taxon>
        <taxon>Insecta</taxon>
        <taxon>Pterygota</taxon>
        <taxon>Neoptera</taxon>
        <taxon>Endopterygota</taxon>
        <taxon>Diptera</taxon>
        <taxon>Brachycera</taxon>
        <taxon>Muscomorpha</taxon>
        <taxon>Muscoidea</taxon>
        <taxon>Muscidae</taxon>
        <taxon>Stomoxys</taxon>
    </lineage>
</organism>
<evidence type="ECO:0000313" key="7">
    <source>
        <dbReference type="Proteomes" id="UP000095300"/>
    </source>
</evidence>
<feature type="signal peptide" evidence="5">
    <location>
        <begin position="1"/>
        <end position="37"/>
    </location>
</feature>